<evidence type="ECO:0000313" key="1">
    <source>
        <dbReference type="EMBL" id="MBB5182319.1"/>
    </source>
</evidence>
<dbReference type="SFLD" id="SFLDG01140">
    <property type="entry name" value="C2.B:_Phosphomannomutase_and_P"/>
    <property type="match status" value="1"/>
</dbReference>
<dbReference type="GO" id="GO:0005829">
    <property type="term" value="C:cytosol"/>
    <property type="evidence" value="ECO:0007669"/>
    <property type="project" value="TreeGrafter"/>
</dbReference>
<dbReference type="NCBIfam" id="TIGR00099">
    <property type="entry name" value="Cof-subfamily"/>
    <property type="match status" value="1"/>
</dbReference>
<dbReference type="Proteomes" id="UP000539953">
    <property type="component" value="Unassembled WGS sequence"/>
</dbReference>
<dbReference type="PROSITE" id="PS01229">
    <property type="entry name" value="COF_2"/>
    <property type="match status" value="1"/>
</dbReference>
<dbReference type="EMBL" id="JACHHK010000001">
    <property type="protein sequence ID" value="MBB5182319.1"/>
    <property type="molecule type" value="Genomic_DNA"/>
</dbReference>
<accession>A0A7W8FU80</accession>
<protein>
    <submittedName>
        <fullName evidence="1">Uncharacterized protein</fullName>
    </submittedName>
</protein>
<dbReference type="GO" id="GO:0016791">
    <property type="term" value="F:phosphatase activity"/>
    <property type="evidence" value="ECO:0007669"/>
    <property type="project" value="TreeGrafter"/>
</dbReference>
<dbReference type="GO" id="GO:0000287">
    <property type="term" value="F:magnesium ion binding"/>
    <property type="evidence" value="ECO:0007669"/>
    <property type="project" value="TreeGrafter"/>
</dbReference>
<comment type="caution">
    <text evidence="1">The sequence shown here is derived from an EMBL/GenBank/DDBJ whole genome shotgun (WGS) entry which is preliminary data.</text>
</comment>
<organism evidence="1 2">
    <name type="scientific">Catenisphaera adipataccumulans</name>
    <dbReference type="NCBI Taxonomy" id="700500"/>
    <lineage>
        <taxon>Bacteria</taxon>
        <taxon>Bacillati</taxon>
        <taxon>Bacillota</taxon>
        <taxon>Erysipelotrichia</taxon>
        <taxon>Erysipelotrichales</taxon>
        <taxon>Erysipelotrichaceae</taxon>
        <taxon>Catenisphaera</taxon>
    </lineage>
</organism>
<dbReference type="InterPro" id="IPR036412">
    <property type="entry name" value="HAD-like_sf"/>
</dbReference>
<dbReference type="Gene3D" id="3.30.1240.10">
    <property type="match status" value="1"/>
</dbReference>
<dbReference type="SUPFAM" id="SSF56784">
    <property type="entry name" value="HAD-like"/>
    <property type="match status" value="1"/>
</dbReference>
<name>A0A7W8FU80_9FIRM</name>
<sequence length="272" mass="30052">MIKLIATDLDGTFLRADKTVSDFNHQAVRAAVDQGILFGIASGRPLETTLNMIDQWGMTKEIRFLIGMNGGVVYDTETKTADRNYLLDEKTIDAIMDHFKGQPVCFHIKIGVDRYSNYSTPATVKDALRYGEHEHLADLYELMKGKRVHKINIVCRQPEAMAQVMACADAFQDPGVVHFQTQPGMIEFVDVHVNKGMGLQRIADHFGIPMTETLAFGDASNDYALLEAAGLGVCMKNGDAACKRIADVVTPQTNEEDAVGHYIFDHVLNADA</sequence>
<dbReference type="InterPro" id="IPR023214">
    <property type="entry name" value="HAD_sf"/>
</dbReference>
<proteinExistence type="predicted"/>
<dbReference type="Gene3D" id="3.40.50.1000">
    <property type="entry name" value="HAD superfamily/HAD-like"/>
    <property type="match status" value="1"/>
</dbReference>
<dbReference type="SFLD" id="SFLDS00003">
    <property type="entry name" value="Haloacid_Dehalogenase"/>
    <property type="match status" value="1"/>
</dbReference>
<reference evidence="1 2" key="1">
    <citation type="submission" date="2020-08" db="EMBL/GenBank/DDBJ databases">
        <title>Genomic Encyclopedia of Type Strains, Phase IV (KMG-IV): sequencing the most valuable type-strain genomes for metagenomic binning, comparative biology and taxonomic classification.</title>
        <authorList>
            <person name="Goeker M."/>
        </authorList>
    </citation>
    <scope>NUCLEOTIDE SEQUENCE [LARGE SCALE GENOMIC DNA]</scope>
    <source>
        <strain evidence="1 2">DSM 25799</strain>
    </source>
</reference>
<dbReference type="PANTHER" id="PTHR10000">
    <property type="entry name" value="PHOSPHOSERINE PHOSPHATASE"/>
    <property type="match status" value="1"/>
</dbReference>
<evidence type="ECO:0000313" key="2">
    <source>
        <dbReference type="Proteomes" id="UP000539953"/>
    </source>
</evidence>
<dbReference type="InterPro" id="IPR006379">
    <property type="entry name" value="HAD-SF_hydro_IIB"/>
</dbReference>
<dbReference type="AlphaFoldDB" id="A0A7W8FU80"/>
<dbReference type="InterPro" id="IPR000150">
    <property type="entry name" value="Cof"/>
</dbReference>
<dbReference type="Pfam" id="PF08282">
    <property type="entry name" value="Hydrolase_3"/>
    <property type="match status" value="1"/>
</dbReference>
<dbReference type="RefSeq" id="WP_183326876.1">
    <property type="nucleotide sequence ID" value="NZ_JACHHK010000001.1"/>
</dbReference>
<dbReference type="NCBIfam" id="TIGR01484">
    <property type="entry name" value="HAD-SF-IIB"/>
    <property type="match status" value="1"/>
</dbReference>
<keyword evidence="2" id="KW-1185">Reference proteome</keyword>
<gene>
    <name evidence="1" type="ORF">HNQ47_000322</name>
</gene>
<dbReference type="PANTHER" id="PTHR10000:SF8">
    <property type="entry name" value="HAD SUPERFAMILY HYDROLASE-LIKE, TYPE 3"/>
    <property type="match status" value="1"/>
</dbReference>